<reference evidence="4 5" key="1">
    <citation type="submission" date="2016-10" db="EMBL/GenBank/DDBJ databases">
        <authorList>
            <person name="de Groot N.N."/>
        </authorList>
    </citation>
    <scope>NUCLEOTIDE SEQUENCE [LARGE SCALE GENOMIC DNA]</scope>
    <source>
        <strain evidence="4 5">CCM7597</strain>
    </source>
</reference>
<keyword evidence="2 3" id="KW-0802">TPR repeat</keyword>
<proteinExistence type="predicted"/>
<keyword evidence="1" id="KW-0677">Repeat</keyword>
<feature type="repeat" description="TPR" evidence="3">
    <location>
        <begin position="267"/>
        <end position="300"/>
    </location>
</feature>
<dbReference type="InterPro" id="IPR011990">
    <property type="entry name" value="TPR-like_helical_dom_sf"/>
</dbReference>
<accession>A0A1H4DVV5</accession>
<evidence type="ECO:0000313" key="5">
    <source>
        <dbReference type="Proteomes" id="UP000198584"/>
    </source>
</evidence>
<name>A0A1H4DVV5_9BACI</name>
<organism evidence="4 5">
    <name type="scientific">Thalassobacillus cyri</name>
    <dbReference type="NCBI Taxonomy" id="571932"/>
    <lineage>
        <taxon>Bacteria</taxon>
        <taxon>Bacillati</taxon>
        <taxon>Bacillota</taxon>
        <taxon>Bacilli</taxon>
        <taxon>Bacillales</taxon>
        <taxon>Bacillaceae</taxon>
        <taxon>Thalassobacillus</taxon>
    </lineage>
</organism>
<dbReference type="AlphaFoldDB" id="A0A1H4DVV5"/>
<evidence type="ECO:0000256" key="3">
    <source>
        <dbReference type="PROSITE-ProRule" id="PRU00339"/>
    </source>
</evidence>
<gene>
    <name evidence="4" type="ORF">SAMN05421743_10815</name>
</gene>
<dbReference type="EMBL" id="FNQR01000008">
    <property type="protein sequence ID" value="SEA76520.1"/>
    <property type="molecule type" value="Genomic_DNA"/>
</dbReference>
<dbReference type="RefSeq" id="WP_093045002.1">
    <property type="nucleotide sequence ID" value="NZ_FNQR01000008.1"/>
</dbReference>
<evidence type="ECO:0000256" key="1">
    <source>
        <dbReference type="ARBA" id="ARBA00022737"/>
    </source>
</evidence>
<protein>
    <submittedName>
        <fullName evidence="4">Tetratricopeptide repeat-containing protein</fullName>
    </submittedName>
</protein>
<keyword evidence="5" id="KW-1185">Reference proteome</keyword>
<dbReference type="InterPro" id="IPR013105">
    <property type="entry name" value="TPR_2"/>
</dbReference>
<sequence length="419" mass="48975">MNIGNRLHYLMKAHKRPAPDFSDGPILEVEWEQLLFGRLPLIESQAEYLADLWNIPVAYLEDYNEKDLTVFRKLQSLQHELLTNKEQASETIQTLDKPWALASLTQEVIFHLLKSIYLYKNNFKTEAEKIEADYLSYMLPDHNVLTESSAFQKALFYYYGVKYFYEGKQEESFAYFERLLEKTNDEDEVVSIMQNLALITMNNQDYDQAIAYMKRLNEFSLAQKNNRGLSIALNYLGVLHMLKESYPTAIQYFEKMQKLDLDPVTESRMQHNLGVLYYKLNKYQQALQKYRVALQLIEDHDLDEGLFDELHAIAKINFFLKNKEAADCYLEKARQAAGNEDEITLAKLLQAEMLAGENISRAILLYEEVIAYYEALQNKRKLEEIYPVVAELYSEKAKQLKQKHEQLHIDEAASDSKEA</sequence>
<dbReference type="Pfam" id="PF07719">
    <property type="entry name" value="TPR_2"/>
    <property type="match status" value="1"/>
</dbReference>
<dbReference type="Gene3D" id="1.25.40.10">
    <property type="entry name" value="Tetratricopeptide repeat domain"/>
    <property type="match status" value="2"/>
</dbReference>
<dbReference type="Proteomes" id="UP000198584">
    <property type="component" value="Unassembled WGS sequence"/>
</dbReference>
<dbReference type="SUPFAM" id="SSF48452">
    <property type="entry name" value="TPR-like"/>
    <property type="match status" value="1"/>
</dbReference>
<dbReference type="PROSITE" id="PS50293">
    <property type="entry name" value="TPR_REGION"/>
    <property type="match status" value="1"/>
</dbReference>
<dbReference type="STRING" id="571932.SAMN05421743_10815"/>
<evidence type="ECO:0000256" key="2">
    <source>
        <dbReference type="ARBA" id="ARBA00022803"/>
    </source>
</evidence>
<dbReference type="SMART" id="SM00028">
    <property type="entry name" value="TPR"/>
    <property type="match status" value="2"/>
</dbReference>
<evidence type="ECO:0000313" key="4">
    <source>
        <dbReference type="EMBL" id="SEA76520.1"/>
    </source>
</evidence>
<dbReference type="OrthoDB" id="2960868at2"/>
<dbReference type="PROSITE" id="PS50005">
    <property type="entry name" value="TPR"/>
    <property type="match status" value="1"/>
</dbReference>
<dbReference type="InterPro" id="IPR019734">
    <property type="entry name" value="TPR_rpt"/>
</dbReference>